<dbReference type="InterPro" id="IPR036388">
    <property type="entry name" value="WH-like_DNA-bd_sf"/>
</dbReference>
<feature type="domain" description="HTH lysR-type" evidence="6">
    <location>
        <begin position="1"/>
        <end position="58"/>
    </location>
</feature>
<evidence type="ECO:0000259" key="6">
    <source>
        <dbReference type="PROSITE" id="PS50931"/>
    </source>
</evidence>
<dbReference type="PROSITE" id="PS50931">
    <property type="entry name" value="HTH_LYSR"/>
    <property type="match status" value="1"/>
</dbReference>
<dbReference type="Proteomes" id="UP001601288">
    <property type="component" value="Unassembled WGS sequence"/>
</dbReference>
<evidence type="ECO:0000256" key="4">
    <source>
        <dbReference type="ARBA" id="ARBA00023163"/>
    </source>
</evidence>
<dbReference type="Gene3D" id="1.10.10.10">
    <property type="entry name" value="Winged helix-like DNA-binding domain superfamily/Winged helix DNA-binding domain"/>
    <property type="match status" value="1"/>
</dbReference>
<dbReference type="InterPro" id="IPR000847">
    <property type="entry name" value="LysR_HTH_N"/>
</dbReference>
<name>A0ABW6L9W6_9ACTN</name>
<accession>A0ABW6L9W6</accession>
<dbReference type="PANTHER" id="PTHR30346:SF0">
    <property type="entry name" value="HCA OPERON TRANSCRIPTIONAL ACTIVATOR HCAR"/>
    <property type="match status" value="1"/>
</dbReference>
<dbReference type="Pfam" id="PF00126">
    <property type="entry name" value="HTH_1"/>
    <property type="match status" value="1"/>
</dbReference>
<dbReference type="SUPFAM" id="SSF46785">
    <property type="entry name" value="Winged helix' DNA-binding domain"/>
    <property type="match status" value="1"/>
</dbReference>
<dbReference type="InterPro" id="IPR005119">
    <property type="entry name" value="LysR_subst-bd"/>
</dbReference>
<dbReference type="PANTHER" id="PTHR30346">
    <property type="entry name" value="TRANSCRIPTIONAL DUAL REGULATOR HCAR-RELATED"/>
    <property type="match status" value="1"/>
</dbReference>
<keyword evidence="3" id="KW-0238">DNA-binding</keyword>
<keyword evidence="2" id="KW-0805">Transcription regulation</keyword>
<evidence type="ECO:0000313" key="8">
    <source>
        <dbReference type="Proteomes" id="UP001601288"/>
    </source>
</evidence>
<comment type="caution">
    <text evidence="7">The sequence shown here is derived from an EMBL/GenBank/DDBJ whole genome shotgun (WGS) entry which is preliminary data.</text>
</comment>
<evidence type="ECO:0000313" key="7">
    <source>
        <dbReference type="EMBL" id="MFE9225260.1"/>
    </source>
</evidence>
<proteinExistence type="inferred from homology"/>
<dbReference type="PRINTS" id="PR00039">
    <property type="entry name" value="HTHLYSR"/>
</dbReference>
<evidence type="ECO:0000256" key="5">
    <source>
        <dbReference type="SAM" id="MobiDB-lite"/>
    </source>
</evidence>
<keyword evidence="4" id="KW-0804">Transcription</keyword>
<gene>
    <name evidence="7" type="ORF">ACFYM3_11590</name>
</gene>
<reference evidence="7 8" key="1">
    <citation type="submission" date="2024-10" db="EMBL/GenBank/DDBJ databases">
        <title>The Natural Products Discovery Center: Release of the First 8490 Sequenced Strains for Exploring Actinobacteria Biosynthetic Diversity.</title>
        <authorList>
            <person name="Kalkreuter E."/>
            <person name="Kautsar S.A."/>
            <person name="Yang D."/>
            <person name="Bader C.D."/>
            <person name="Teijaro C.N."/>
            <person name="Fluegel L."/>
            <person name="Davis C.M."/>
            <person name="Simpson J.R."/>
            <person name="Lauterbach L."/>
            <person name="Steele A.D."/>
            <person name="Gui C."/>
            <person name="Meng S."/>
            <person name="Li G."/>
            <person name="Viehrig K."/>
            <person name="Ye F."/>
            <person name="Su P."/>
            <person name="Kiefer A.F."/>
            <person name="Nichols A."/>
            <person name="Cepeda A.J."/>
            <person name="Yan W."/>
            <person name="Fan B."/>
            <person name="Jiang Y."/>
            <person name="Adhikari A."/>
            <person name="Zheng C.-J."/>
            <person name="Schuster L."/>
            <person name="Cowan T.M."/>
            <person name="Smanski M.J."/>
            <person name="Chevrette M.G."/>
            <person name="De Carvalho L.P.S."/>
            <person name="Shen B."/>
        </authorList>
    </citation>
    <scope>NUCLEOTIDE SEQUENCE [LARGE SCALE GENOMIC DNA]</scope>
    <source>
        <strain evidence="7 8">NPDC007066</strain>
    </source>
</reference>
<dbReference type="EMBL" id="JBIAFP010000005">
    <property type="protein sequence ID" value="MFE9225260.1"/>
    <property type="molecule type" value="Genomic_DNA"/>
</dbReference>
<evidence type="ECO:0000256" key="3">
    <source>
        <dbReference type="ARBA" id="ARBA00023125"/>
    </source>
</evidence>
<evidence type="ECO:0000256" key="2">
    <source>
        <dbReference type="ARBA" id="ARBA00023015"/>
    </source>
</evidence>
<organism evidence="7 8">
    <name type="scientific">Streptomyces massasporeus</name>
    <dbReference type="NCBI Taxonomy" id="67324"/>
    <lineage>
        <taxon>Bacteria</taxon>
        <taxon>Bacillati</taxon>
        <taxon>Actinomycetota</taxon>
        <taxon>Actinomycetes</taxon>
        <taxon>Kitasatosporales</taxon>
        <taxon>Streptomycetaceae</taxon>
        <taxon>Streptomyces</taxon>
    </lineage>
</organism>
<keyword evidence="8" id="KW-1185">Reference proteome</keyword>
<dbReference type="SUPFAM" id="SSF53850">
    <property type="entry name" value="Periplasmic binding protein-like II"/>
    <property type="match status" value="1"/>
</dbReference>
<dbReference type="RefSeq" id="WP_358279280.1">
    <property type="nucleotide sequence ID" value="NZ_JBEYGJ010000005.1"/>
</dbReference>
<protein>
    <submittedName>
        <fullName evidence="7">LysR family transcriptional regulator</fullName>
    </submittedName>
</protein>
<comment type="similarity">
    <text evidence="1">Belongs to the LysR transcriptional regulatory family.</text>
</comment>
<dbReference type="Gene3D" id="3.40.190.10">
    <property type="entry name" value="Periplasmic binding protein-like II"/>
    <property type="match status" value="2"/>
</dbReference>
<feature type="region of interest" description="Disordered" evidence="5">
    <location>
        <begin position="297"/>
        <end position="334"/>
    </location>
</feature>
<sequence>MDLKAVRAFVAIADSGQFQKAAVDLALTQQAVSKRIAALEKDLGVRLLVRTPRGAELTIDGQALLPHARVLIQAEDRATAAVRPGDRALRVDVVGRRAATGGLVQHFHRAYPEIALDVVTLFDVESAVTALRDGAVDATFRAVTMPGQRLPDGITATPVLDEPLQLCVGPGHPFARARSVTTAQLAGHRIWMPGNTPGTEWHAYYEELAAAFGPAIDTIGPNFGLEALLDTIAGSPTVATFLSERTPHVWPVGHDLRLVPLVDPVPVYPHSLLRRTDDPHPGLTALHDYLVATRPRPPEGELWRPSWAEPPRRVLEGQTLEGQRGPTRPASPAA</sequence>
<dbReference type="Pfam" id="PF03466">
    <property type="entry name" value="LysR_substrate"/>
    <property type="match status" value="1"/>
</dbReference>
<evidence type="ECO:0000256" key="1">
    <source>
        <dbReference type="ARBA" id="ARBA00009437"/>
    </source>
</evidence>
<dbReference type="InterPro" id="IPR036390">
    <property type="entry name" value="WH_DNA-bd_sf"/>
</dbReference>